<name>K2GEL6_9BACT</name>
<dbReference type="InterPro" id="IPR052555">
    <property type="entry name" value="dCTP_Pyrophosphatase"/>
</dbReference>
<dbReference type="InterPro" id="IPR025984">
    <property type="entry name" value="DCTPP"/>
</dbReference>
<proteinExistence type="predicted"/>
<dbReference type="GO" id="GO:0047429">
    <property type="term" value="F:nucleoside triphosphate diphosphatase activity"/>
    <property type="evidence" value="ECO:0007669"/>
    <property type="project" value="InterPro"/>
</dbReference>
<gene>
    <name evidence="1" type="ORF">ACD_3C00033G0002</name>
</gene>
<dbReference type="Gene3D" id="1.10.287.1080">
    <property type="entry name" value="MazG-like"/>
    <property type="match status" value="1"/>
</dbReference>
<comment type="caution">
    <text evidence="1">The sequence shown here is derived from an EMBL/GenBank/DDBJ whole genome shotgun (WGS) entry which is preliminary data.</text>
</comment>
<reference evidence="1" key="1">
    <citation type="journal article" date="2012" name="Science">
        <title>Fermentation, hydrogen, and sulfur metabolism in multiple uncultivated bacterial phyla.</title>
        <authorList>
            <person name="Wrighton K.C."/>
            <person name="Thomas B.C."/>
            <person name="Sharon I."/>
            <person name="Miller C.S."/>
            <person name="Castelle C.J."/>
            <person name="VerBerkmoes N.C."/>
            <person name="Wilkins M.J."/>
            <person name="Hettich R.L."/>
            <person name="Lipton M.S."/>
            <person name="Williams K.H."/>
            <person name="Long P.E."/>
            <person name="Banfield J.F."/>
        </authorList>
    </citation>
    <scope>NUCLEOTIDE SEQUENCE [LARGE SCALE GENOMIC DNA]</scope>
</reference>
<dbReference type="PANTHER" id="PTHR46523:SF1">
    <property type="entry name" value="DCTP PYROPHOSPHATASE 1"/>
    <property type="match status" value="1"/>
</dbReference>
<dbReference type="CDD" id="cd11537">
    <property type="entry name" value="NTP-PPase_RS21-C6_like"/>
    <property type="match status" value="1"/>
</dbReference>
<accession>K2GEL6</accession>
<dbReference type="PIRSF" id="PIRSF029826">
    <property type="entry name" value="UCP029826_pph"/>
    <property type="match status" value="1"/>
</dbReference>
<dbReference type="PANTHER" id="PTHR46523">
    <property type="entry name" value="DCTP PYROPHOSPHATASE 1"/>
    <property type="match status" value="1"/>
</dbReference>
<organism evidence="1">
    <name type="scientific">uncultured bacterium</name>
    <name type="common">gcode 4</name>
    <dbReference type="NCBI Taxonomy" id="1234023"/>
    <lineage>
        <taxon>Bacteria</taxon>
        <taxon>environmental samples</taxon>
    </lineage>
</organism>
<dbReference type="Pfam" id="PF12643">
    <property type="entry name" value="MazG-like"/>
    <property type="match status" value="1"/>
</dbReference>
<dbReference type="GO" id="GO:0009143">
    <property type="term" value="P:nucleoside triphosphate catabolic process"/>
    <property type="evidence" value="ECO:0007669"/>
    <property type="project" value="InterPro"/>
</dbReference>
<dbReference type="SUPFAM" id="SSF101386">
    <property type="entry name" value="all-alpha NTP pyrophosphatases"/>
    <property type="match status" value="1"/>
</dbReference>
<dbReference type="AlphaFoldDB" id="K2GEL6"/>
<keyword evidence="1" id="KW-0378">Hydrolase</keyword>
<evidence type="ECO:0000313" key="1">
    <source>
        <dbReference type="EMBL" id="EKE28664.1"/>
    </source>
</evidence>
<dbReference type="EMBL" id="AMFJ01000307">
    <property type="protein sequence ID" value="EKE28664.1"/>
    <property type="molecule type" value="Genomic_DNA"/>
</dbReference>
<sequence length="112" mass="13394">MNIKELQQIVLDFRNIRDWKQFHNPKDIATAINIESWELQEHFLWKSQDESYELAKKQDVADELADIFNYILLFADSADIDLEKALLEKMTKNDKKYPVSKAKWKSDKYNQL</sequence>
<protein>
    <submittedName>
        <fullName evidence="1">Nucleotide pyrophosphohydrolase</fullName>
    </submittedName>
</protein>